<sequence>MTGILSSHEHPNAHLIASYADSGDMCSALQLFDEMPQRMTPTWNAMIIAYSRRHSPMKVLTLYRRMIIEGVRPDSSTFTVALKACANLFDLEFGEEIRSLAVNGGYKDDVFVGSSLLNLYAKCGKMDKAMRVFDSMPKRDLVCWTTMITGFSQCGRATEAVGVYQRMKDEGLEGDSVVMVGLIQVCAILGDVKMGLSIHGHMIRRDLRMDVFVETSLVDMYAKNGLLEIARRDALRLLIEMQDSGLEPDLVALVSALLACSHIGFLKLGESIHGFIMRRLEINRISATAIIDMYSKCGNLSSARALFDRITSRDTISWNAMIASYGIHGHGREALSLFIQMKSQSQPDDASFASLLSALSHSGLVEEGQYWFDLMVKEFRIQPSEKHYACMVDLLARAGHIKEAQKLIESMTIEPGIPVWVALLSGCRNHRKLEIGEMAAKKVLELKPDDAGIYTLVSNVFAAARKWDEVASVRKVMKEKGIEKVPGYSVAEVNGNLHAFLMEDKSHPQHEMIMAMLERLNSKMREMGYVPKTEFVLHDLEEEVKEQMLCNHSERLAIAFALLNTAPRTRILITKNLRVCGDCHTATKFISEIADREIVVRDVKRFHHFKDGVCSCGDYYGFSGIYDVEHFIKSLRYDVRIVESLPEFHPHRKNGKAKKMKAYQLRPPRDAPPSWYTTVALEKMKVHGAIYLTPFSHLLAEEIDNPEYQRLRCRVNYHALRFKPHIKKLNDSIVSRLRTQGHFMAIHLRFEMDMLAFTGFLNFDVKSFWCLDIFTPEEQSILRKYRKENFAEKKLVYSERRAIGKCPLTPEEVGLILRAMGFDNSTRIYLAAGELFGGERFMQPFRGLFPHLENHSAVGSAKEISENSRGLVGAAVDYMVCLLADIFMPTYDGPGNFANNLMGHRLYYGFWTTIQPDRNALAPIYIDRENGQTTGFEESIQQVMFNSRFGGPHKRVRPESFYTNSWPECFCQISSQNPADRCPPEDVLEVLDSRLQLEESGEDQGQANPSNLTGSGAKTEVV</sequence>
<evidence type="ECO:0000313" key="1">
    <source>
        <dbReference type="EMBL" id="KAJ8630374.1"/>
    </source>
</evidence>
<accession>A0ACC2LBE8</accession>
<dbReference type="Proteomes" id="UP001234297">
    <property type="component" value="Chromosome 7"/>
</dbReference>
<comment type="caution">
    <text evidence="1">The sequence shown here is derived from an EMBL/GenBank/DDBJ whole genome shotgun (WGS) entry which is preliminary data.</text>
</comment>
<protein>
    <submittedName>
        <fullName evidence="1">Uncharacterized protein</fullName>
    </submittedName>
</protein>
<name>A0ACC2LBE8_PERAE</name>
<organism evidence="1 2">
    <name type="scientific">Persea americana</name>
    <name type="common">Avocado</name>
    <dbReference type="NCBI Taxonomy" id="3435"/>
    <lineage>
        <taxon>Eukaryota</taxon>
        <taxon>Viridiplantae</taxon>
        <taxon>Streptophyta</taxon>
        <taxon>Embryophyta</taxon>
        <taxon>Tracheophyta</taxon>
        <taxon>Spermatophyta</taxon>
        <taxon>Magnoliopsida</taxon>
        <taxon>Magnoliidae</taxon>
        <taxon>Laurales</taxon>
        <taxon>Lauraceae</taxon>
        <taxon>Persea</taxon>
    </lineage>
</organism>
<dbReference type="EMBL" id="CM056815">
    <property type="protein sequence ID" value="KAJ8630374.1"/>
    <property type="molecule type" value="Genomic_DNA"/>
</dbReference>
<reference evidence="1 2" key="1">
    <citation type="journal article" date="2022" name="Hortic Res">
        <title>A haplotype resolved chromosomal level avocado genome allows analysis of novel avocado genes.</title>
        <authorList>
            <person name="Nath O."/>
            <person name="Fletcher S.J."/>
            <person name="Hayward A."/>
            <person name="Shaw L.M."/>
            <person name="Masouleh A.K."/>
            <person name="Furtado A."/>
            <person name="Henry R.J."/>
            <person name="Mitter N."/>
        </authorList>
    </citation>
    <scope>NUCLEOTIDE SEQUENCE [LARGE SCALE GENOMIC DNA]</scope>
    <source>
        <strain evidence="2">cv. Hass</strain>
    </source>
</reference>
<evidence type="ECO:0000313" key="2">
    <source>
        <dbReference type="Proteomes" id="UP001234297"/>
    </source>
</evidence>
<gene>
    <name evidence="1" type="ORF">MRB53_023697</name>
</gene>
<keyword evidence="2" id="KW-1185">Reference proteome</keyword>
<proteinExistence type="predicted"/>